<sequence length="163" mass="17776">MDARIAGMENERISPVKYYLLSKELHGGANGSAEMTGWSGMPSERQIKQMTDPAGGRACKGWRERVPRRVRGGQSTALLPHQLETRKNSGYRGPSQPVIPRPINRAKKATGAWPNGLGFTIKLAGGEAWVTGRAGCLLSILVLLDKSSRNNPLNREQSKGIQD</sequence>
<name>A0A146F590_ASPKA</name>
<evidence type="ECO:0000313" key="2">
    <source>
        <dbReference type="Proteomes" id="UP000075230"/>
    </source>
</evidence>
<organism evidence="1 2">
    <name type="scientific">Aspergillus kawachii</name>
    <name type="common">White koji mold</name>
    <name type="synonym">Aspergillus awamori var. kawachi</name>
    <dbReference type="NCBI Taxonomy" id="1069201"/>
    <lineage>
        <taxon>Eukaryota</taxon>
        <taxon>Fungi</taxon>
        <taxon>Dikarya</taxon>
        <taxon>Ascomycota</taxon>
        <taxon>Pezizomycotina</taxon>
        <taxon>Eurotiomycetes</taxon>
        <taxon>Eurotiomycetidae</taxon>
        <taxon>Eurotiales</taxon>
        <taxon>Aspergillaceae</taxon>
        <taxon>Aspergillus</taxon>
        <taxon>Aspergillus subgen. Circumdati</taxon>
    </lineage>
</organism>
<reference evidence="2" key="2">
    <citation type="submission" date="2016-02" db="EMBL/GenBank/DDBJ databases">
        <title>Genome sequencing of Aspergillus luchuensis NBRC 4314.</title>
        <authorList>
            <person name="Yamada O."/>
        </authorList>
    </citation>
    <scope>NUCLEOTIDE SEQUENCE [LARGE SCALE GENOMIC DNA]</scope>
    <source>
        <strain evidence="2">RIB 2604</strain>
    </source>
</reference>
<comment type="caution">
    <text evidence="1">The sequence shown here is derived from an EMBL/GenBank/DDBJ whole genome shotgun (WGS) entry which is preliminary data.</text>
</comment>
<protein>
    <submittedName>
        <fullName evidence="1">3'-5' exoribonuclease</fullName>
    </submittedName>
</protein>
<dbReference type="EMBL" id="BCWF01000009">
    <property type="protein sequence ID" value="GAT21012.1"/>
    <property type="molecule type" value="Genomic_DNA"/>
</dbReference>
<gene>
    <name evidence="1" type="ORF">RIB2604_00900320</name>
</gene>
<proteinExistence type="predicted"/>
<dbReference type="Proteomes" id="UP000075230">
    <property type="component" value="Unassembled WGS sequence"/>
</dbReference>
<dbReference type="AlphaFoldDB" id="A0A146F590"/>
<accession>A0A146F590</accession>
<reference evidence="1 2" key="1">
    <citation type="journal article" date="2016" name="DNA Res.">
        <title>Genome sequence of Aspergillus luchuensis NBRC 4314.</title>
        <authorList>
            <person name="Yamada O."/>
            <person name="Machida M."/>
            <person name="Hosoyama A."/>
            <person name="Goto M."/>
            <person name="Takahashi T."/>
            <person name="Futagami T."/>
            <person name="Yamagata Y."/>
            <person name="Takeuchi M."/>
            <person name="Kobayashi T."/>
            <person name="Koike H."/>
            <person name="Abe K."/>
            <person name="Asai K."/>
            <person name="Arita M."/>
            <person name="Fujita N."/>
            <person name="Fukuda K."/>
            <person name="Higa K."/>
            <person name="Horikawa H."/>
            <person name="Ishikawa T."/>
            <person name="Jinno K."/>
            <person name="Kato Y."/>
            <person name="Kirimura K."/>
            <person name="Mizutani O."/>
            <person name="Nakasone K."/>
            <person name="Sano M."/>
            <person name="Shiraishi Y."/>
            <person name="Tsukahara M."/>
            <person name="Gomi K."/>
        </authorList>
    </citation>
    <scope>NUCLEOTIDE SEQUENCE [LARGE SCALE GENOMIC DNA]</scope>
    <source>
        <strain evidence="1 2">RIB 2604</strain>
    </source>
</reference>
<evidence type="ECO:0000313" key="1">
    <source>
        <dbReference type="EMBL" id="GAT21012.1"/>
    </source>
</evidence>